<sequence length="289" mass="28229">MRPAGLPPDAARAPTGPADYKGAEARPSGGGCFFGGTLEAPPAAAFRECSSPGSEVDEVDEEAADVLLGAPLAVRNAPSAAAAAPPGPFRQRSNSAAVGVRHGALSDGGETSVHKLAAVGGAPGGTGRGTEAGSGGPAPQGAIPQPPRIGSEQVTTPVGSEKGAAAATPSVPTSGSVAAAAWRIARVPCVSSPLHLNVLVAGGSSLGKTTFIHNMCARLGAPDEAAELVSGGSPGAASSVSSFAFAPESLATRLPPIPLPGTGRTLLAAFQDTPGTGADRDLRFRVVGI</sequence>
<evidence type="ECO:0008006" key="4">
    <source>
        <dbReference type="Google" id="ProtNLM"/>
    </source>
</evidence>
<comment type="caution">
    <text evidence="2">The sequence shown here is derived from an EMBL/GenBank/DDBJ whole genome shotgun (WGS) entry which is preliminary data.</text>
</comment>
<reference evidence="3" key="1">
    <citation type="journal article" date="2016" name="Nat. Commun.">
        <title>The Gonium pectorale genome demonstrates co-option of cell cycle regulation during the evolution of multicellularity.</title>
        <authorList>
            <person name="Hanschen E.R."/>
            <person name="Marriage T.N."/>
            <person name="Ferris P.J."/>
            <person name="Hamaji T."/>
            <person name="Toyoda A."/>
            <person name="Fujiyama A."/>
            <person name="Neme R."/>
            <person name="Noguchi H."/>
            <person name="Minakuchi Y."/>
            <person name="Suzuki M."/>
            <person name="Kawai-Toyooka H."/>
            <person name="Smith D.R."/>
            <person name="Sparks H."/>
            <person name="Anderson J."/>
            <person name="Bakaric R."/>
            <person name="Luria V."/>
            <person name="Karger A."/>
            <person name="Kirschner M.W."/>
            <person name="Durand P.M."/>
            <person name="Michod R.E."/>
            <person name="Nozaki H."/>
            <person name="Olson B.J."/>
        </authorList>
    </citation>
    <scope>NUCLEOTIDE SEQUENCE [LARGE SCALE GENOMIC DNA]</scope>
    <source>
        <strain evidence="3">NIES-2863</strain>
    </source>
</reference>
<dbReference type="EMBL" id="LSYV01000013">
    <property type="protein sequence ID" value="KXZ51459.1"/>
    <property type="molecule type" value="Genomic_DNA"/>
</dbReference>
<evidence type="ECO:0000313" key="3">
    <source>
        <dbReference type="Proteomes" id="UP000075714"/>
    </source>
</evidence>
<evidence type="ECO:0000256" key="1">
    <source>
        <dbReference type="SAM" id="MobiDB-lite"/>
    </source>
</evidence>
<name>A0A150GNQ7_GONPE</name>
<accession>A0A150GNQ7</accession>
<feature type="compositionally biased region" description="Gly residues" evidence="1">
    <location>
        <begin position="121"/>
        <end position="138"/>
    </location>
</feature>
<organism evidence="2 3">
    <name type="scientific">Gonium pectorale</name>
    <name type="common">Green alga</name>
    <dbReference type="NCBI Taxonomy" id="33097"/>
    <lineage>
        <taxon>Eukaryota</taxon>
        <taxon>Viridiplantae</taxon>
        <taxon>Chlorophyta</taxon>
        <taxon>core chlorophytes</taxon>
        <taxon>Chlorophyceae</taxon>
        <taxon>CS clade</taxon>
        <taxon>Chlamydomonadales</taxon>
        <taxon>Volvocaceae</taxon>
        <taxon>Gonium</taxon>
    </lineage>
</organism>
<feature type="region of interest" description="Disordered" evidence="1">
    <location>
        <begin position="119"/>
        <end position="172"/>
    </location>
</feature>
<evidence type="ECO:0000313" key="2">
    <source>
        <dbReference type="EMBL" id="KXZ51459.1"/>
    </source>
</evidence>
<proteinExistence type="predicted"/>
<protein>
    <recommendedName>
        <fullName evidence="4">Septin-type G domain-containing protein</fullName>
    </recommendedName>
</protein>
<dbReference type="AlphaFoldDB" id="A0A150GNQ7"/>
<feature type="region of interest" description="Disordered" evidence="1">
    <location>
        <begin position="1"/>
        <end position="24"/>
    </location>
</feature>
<gene>
    <name evidence="2" type="ORF">GPECTOR_12g422</name>
</gene>
<dbReference type="Proteomes" id="UP000075714">
    <property type="component" value="Unassembled WGS sequence"/>
</dbReference>
<dbReference type="Gene3D" id="3.40.50.300">
    <property type="entry name" value="P-loop containing nucleotide triphosphate hydrolases"/>
    <property type="match status" value="1"/>
</dbReference>
<dbReference type="InterPro" id="IPR027417">
    <property type="entry name" value="P-loop_NTPase"/>
</dbReference>
<keyword evidence="3" id="KW-1185">Reference proteome</keyword>